<dbReference type="Gene3D" id="1.10.1200.270">
    <property type="entry name" value="Methyltransferase, alpha-helical capping domain"/>
    <property type="match status" value="1"/>
</dbReference>
<name>A0ABD1A699_CARAN</name>
<comment type="caution">
    <text evidence="6">The sequence shown here is derived from an EMBL/GenBank/DDBJ whole genome shotgun (WGS) entry which is preliminary data.</text>
</comment>
<keyword evidence="1 6" id="KW-0489">Methyltransferase</keyword>
<keyword evidence="7" id="KW-1185">Reference proteome</keyword>
<dbReference type="AlphaFoldDB" id="A0ABD1A699"/>
<dbReference type="GO" id="GO:0008168">
    <property type="term" value="F:methyltransferase activity"/>
    <property type="evidence" value="ECO:0007669"/>
    <property type="project" value="UniProtKB-KW"/>
</dbReference>
<evidence type="ECO:0000256" key="5">
    <source>
        <dbReference type="ARBA" id="ARBA00022842"/>
    </source>
</evidence>
<evidence type="ECO:0000256" key="3">
    <source>
        <dbReference type="ARBA" id="ARBA00022691"/>
    </source>
</evidence>
<dbReference type="InterPro" id="IPR005299">
    <property type="entry name" value="MeTrfase_7"/>
</dbReference>
<dbReference type="GO" id="GO:0032259">
    <property type="term" value="P:methylation"/>
    <property type="evidence" value="ECO:0007669"/>
    <property type="project" value="UniProtKB-KW"/>
</dbReference>
<accession>A0ABD1A699</accession>
<proteinExistence type="predicted"/>
<evidence type="ECO:0000313" key="7">
    <source>
        <dbReference type="Proteomes" id="UP001558713"/>
    </source>
</evidence>
<dbReference type="EMBL" id="JBANAX010000755">
    <property type="protein sequence ID" value="KAL1194341.1"/>
    <property type="molecule type" value="Genomic_DNA"/>
</dbReference>
<organism evidence="6 7">
    <name type="scientific">Cardamine amara subsp. amara</name>
    <dbReference type="NCBI Taxonomy" id="228776"/>
    <lineage>
        <taxon>Eukaryota</taxon>
        <taxon>Viridiplantae</taxon>
        <taxon>Streptophyta</taxon>
        <taxon>Embryophyta</taxon>
        <taxon>Tracheophyta</taxon>
        <taxon>Spermatophyta</taxon>
        <taxon>Magnoliopsida</taxon>
        <taxon>eudicotyledons</taxon>
        <taxon>Gunneridae</taxon>
        <taxon>Pentapetalae</taxon>
        <taxon>rosids</taxon>
        <taxon>malvids</taxon>
        <taxon>Brassicales</taxon>
        <taxon>Brassicaceae</taxon>
        <taxon>Cardamineae</taxon>
        <taxon>Cardamine</taxon>
    </lineage>
</organism>
<evidence type="ECO:0000256" key="4">
    <source>
        <dbReference type="ARBA" id="ARBA00022723"/>
    </source>
</evidence>
<keyword evidence="5" id="KW-0460">Magnesium</keyword>
<dbReference type="GO" id="GO:0046872">
    <property type="term" value="F:metal ion binding"/>
    <property type="evidence" value="ECO:0007669"/>
    <property type="project" value="UniProtKB-KW"/>
</dbReference>
<sequence>MMETEDHPLEAMQLTNDFITSMFRAIFSKVIEEHFGNGVVDELFDKLAKKLSKQPIDFEKCKKQMVYYIVLKRK</sequence>
<dbReference type="Proteomes" id="UP001558713">
    <property type="component" value="Unassembled WGS sequence"/>
</dbReference>
<protein>
    <submittedName>
        <fullName evidence="6">S-adenosylmethionine-dependent methyltransferase</fullName>
    </submittedName>
</protein>
<evidence type="ECO:0000256" key="1">
    <source>
        <dbReference type="ARBA" id="ARBA00022603"/>
    </source>
</evidence>
<dbReference type="InterPro" id="IPR029063">
    <property type="entry name" value="SAM-dependent_MTases_sf"/>
</dbReference>
<gene>
    <name evidence="6" type="ORF">V5N11_003936</name>
</gene>
<keyword evidence="3" id="KW-0949">S-adenosyl-L-methionine</keyword>
<dbReference type="SUPFAM" id="SSF53335">
    <property type="entry name" value="S-adenosyl-L-methionine-dependent methyltransferases"/>
    <property type="match status" value="1"/>
</dbReference>
<dbReference type="Pfam" id="PF03492">
    <property type="entry name" value="Methyltransf_7"/>
    <property type="match status" value="1"/>
</dbReference>
<keyword evidence="2" id="KW-0808">Transferase</keyword>
<dbReference type="InterPro" id="IPR042086">
    <property type="entry name" value="MeTrfase_capping"/>
</dbReference>
<reference evidence="6 7" key="1">
    <citation type="submission" date="2024-04" db="EMBL/GenBank/DDBJ databases">
        <title>Genome assembly C_amara_ONT_v2.</title>
        <authorList>
            <person name="Yant L."/>
            <person name="Moore C."/>
            <person name="Slenker M."/>
        </authorList>
    </citation>
    <scope>NUCLEOTIDE SEQUENCE [LARGE SCALE GENOMIC DNA]</scope>
    <source>
        <tissue evidence="6">Leaf</tissue>
    </source>
</reference>
<evidence type="ECO:0000313" key="6">
    <source>
        <dbReference type="EMBL" id="KAL1194341.1"/>
    </source>
</evidence>
<evidence type="ECO:0000256" key="2">
    <source>
        <dbReference type="ARBA" id="ARBA00022679"/>
    </source>
</evidence>
<keyword evidence="4" id="KW-0479">Metal-binding</keyword>